<keyword evidence="12" id="KW-1185">Reference proteome</keyword>
<dbReference type="InterPro" id="IPR007667">
    <property type="entry name" value="Hypoxia_induced_domain"/>
</dbReference>
<dbReference type="AlphaFoldDB" id="A0A1E4RNC8"/>
<evidence type="ECO:0000256" key="2">
    <source>
        <dbReference type="ARBA" id="ARBA00013887"/>
    </source>
</evidence>
<dbReference type="GO" id="GO:0097250">
    <property type="term" value="P:mitochondrial respirasome assembly"/>
    <property type="evidence" value="ECO:0007669"/>
    <property type="project" value="EnsemblFungi"/>
</dbReference>
<dbReference type="PROSITE" id="PS51503">
    <property type="entry name" value="HIG1"/>
    <property type="match status" value="1"/>
</dbReference>
<dbReference type="GO" id="GO:0098803">
    <property type="term" value="C:respiratory chain complex"/>
    <property type="evidence" value="ECO:0007669"/>
    <property type="project" value="EnsemblFungi"/>
</dbReference>
<keyword evidence="6" id="KW-0496">Mitochondrion</keyword>
<evidence type="ECO:0000256" key="7">
    <source>
        <dbReference type="ARBA" id="ARBA00023136"/>
    </source>
</evidence>
<evidence type="ECO:0000256" key="1">
    <source>
        <dbReference type="ARBA" id="ARBA00004325"/>
    </source>
</evidence>
<dbReference type="RefSeq" id="XP_020077820.1">
    <property type="nucleotide sequence ID" value="XM_020222706.1"/>
</dbReference>
<dbReference type="GeneID" id="30997255"/>
<reference evidence="12" key="1">
    <citation type="submission" date="2016-05" db="EMBL/GenBank/DDBJ databases">
        <title>Comparative genomics of biotechnologically important yeasts.</title>
        <authorList>
            <consortium name="DOE Joint Genome Institute"/>
            <person name="Riley R."/>
            <person name="Haridas S."/>
            <person name="Wolfe K.H."/>
            <person name="Lopes M.R."/>
            <person name="Hittinger C.T."/>
            <person name="Goker M."/>
            <person name="Salamov A."/>
            <person name="Wisecaver J."/>
            <person name="Long T.M."/>
            <person name="Aerts A.L."/>
            <person name="Barry K."/>
            <person name="Choi C."/>
            <person name="Clum A."/>
            <person name="Coughlan A.Y."/>
            <person name="Deshpande S."/>
            <person name="Douglass A.P."/>
            <person name="Hanson S.J."/>
            <person name="Klenk H.-P."/>
            <person name="Labutti K."/>
            <person name="Lapidus A."/>
            <person name="Lindquist E."/>
            <person name="Lipzen A."/>
            <person name="Meier-Kolthoff J.P."/>
            <person name="Ohm R.A."/>
            <person name="Otillar R.P."/>
            <person name="Pangilinan J."/>
            <person name="Peng Y."/>
            <person name="Rokas A."/>
            <person name="Rosa C.A."/>
            <person name="Scheuner C."/>
            <person name="Sibirny A.A."/>
            <person name="Slot J.C."/>
            <person name="Stielow J.B."/>
            <person name="Sun H."/>
            <person name="Kurtzman C.P."/>
            <person name="Blackwell M."/>
            <person name="Grigoriev I.V."/>
            <person name="Jeffries T.W."/>
        </authorList>
    </citation>
    <scope>NUCLEOTIDE SEQUENCE [LARGE SCALE GENOMIC DNA]</scope>
    <source>
        <strain evidence="12">NRRL Y-1933</strain>
    </source>
</reference>
<dbReference type="EMBL" id="KV454539">
    <property type="protein sequence ID" value="ODV68753.1"/>
    <property type="molecule type" value="Genomic_DNA"/>
</dbReference>
<feature type="coiled-coil region" evidence="8">
    <location>
        <begin position="95"/>
        <end position="166"/>
    </location>
</feature>
<keyword evidence="3 9" id="KW-0812">Transmembrane</keyword>
<evidence type="ECO:0000259" key="10">
    <source>
        <dbReference type="PROSITE" id="PS51503"/>
    </source>
</evidence>
<dbReference type="InterPro" id="IPR050355">
    <property type="entry name" value="RCF1"/>
</dbReference>
<dbReference type="Pfam" id="PF04588">
    <property type="entry name" value="HIG_1_N"/>
    <property type="match status" value="1"/>
</dbReference>
<accession>A0A1E4RNC8</accession>
<dbReference type="PANTHER" id="PTHR12297">
    <property type="entry name" value="HYPOXIA-INDUCBILE GENE 1 HIG1 -RELATED"/>
    <property type="match status" value="1"/>
</dbReference>
<dbReference type="GO" id="GO:0005743">
    <property type="term" value="C:mitochondrial inner membrane"/>
    <property type="evidence" value="ECO:0007669"/>
    <property type="project" value="EnsemblFungi"/>
</dbReference>
<proteinExistence type="predicted"/>
<feature type="domain" description="HIG1" evidence="10">
    <location>
        <begin position="1"/>
        <end position="79"/>
    </location>
</feature>
<organism evidence="11 12">
    <name type="scientific">Hyphopichia burtonii NRRL Y-1933</name>
    <dbReference type="NCBI Taxonomy" id="984485"/>
    <lineage>
        <taxon>Eukaryota</taxon>
        <taxon>Fungi</taxon>
        <taxon>Dikarya</taxon>
        <taxon>Ascomycota</taxon>
        <taxon>Saccharomycotina</taxon>
        <taxon>Pichiomycetes</taxon>
        <taxon>Debaryomycetaceae</taxon>
        <taxon>Hyphopichia</taxon>
    </lineage>
</organism>
<sequence>MDIMEKMIFKSKQQPLVPLGCLATTGAIILATRSIRRGERVNTQKYFRYRVGFQAVTLVALVVGGWYYQKETKEQKKTKDDKLREKAKLRESLWIEELERRDAIIQARKKRLEDSKKELLEVAQQGFNQERVIEKTDELQENQADLKKRNKELEDQIKKREQELENSK</sequence>
<dbReference type="PANTHER" id="PTHR12297:SF3">
    <property type="entry name" value="HIG1 DOMAIN FAMILY MEMBER 1A"/>
    <property type="match status" value="1"/>
</dbReference>
<dbReference type="OrthoDB" id="6604018at2759"/>
<keyword evidence="4 9" id="KW-1133">Transmembrane helix</keyword>
<comment type="subcellular location">
    <subcellularLocation>
        <location evidence="1">Mitochondrion membrane</location>
    </subcellularLocation>
</comment>
<keyword evidence="7 9" id="KW-0472">Membrane</keyword>
<dbReference type="GO" id="GO:0033617">
    <property type="term" value="P:mitochondrial respiratory chain complex IV assembly"/>
    <property type="evidence" value="ECO:0007669"/>
    <property type="project" value="EnsemblFungi"/>
</dbReference>
<gene>
    <name evidence="11" type="ORF">HYPBUDRAFT_165467</name>
</gene>
<keyword evidence="5 8" id="KW-0175">Coiled coil</keyword>
<feature type="transmembrane region" description="Helical" evidence="9">
    <location>
        <begin position="47"/>
        <end position="68"/>
    </location>
</feature>
<evidence type="ECO:0000256" key="4">
    <source>
        <dbReference type="ARBA" id="ARBA00022989"/>
    </source>
</evidence>
<dbReference type="GO" id="GO:0010155">
    <property type="term" value="P:regulation of proton transport"/>
    <property type="evidence" value="ECO:0007669"/>
    <property type="project" value="EnsemblFungi"/>
</dbReference>
<evidence type="ECO:0000256" key="8">
    <source>
        <dbReference type="SAM" id="Coils"/>
    </source>
</evidence>
<dbReference type="Proteomes" id="UP000095085">
    <property type="component" value="Unassembled WGS sequence"/>
</dbReference>
<evidence type="ECO:0000256" key="5">
    <source>
        <dbReference type="ARBA" id="ARBA00023054"/>
    </source>
</evidence>
<evidence type="ECO:0000256" key="3">
    <source>
        <dbReference type="ARBA" id="ARBA00022692"/>
    </source>
</evidence>
<evidence type="ECO:0000256" key="6">
    <source>
        <dbReference type="ARBA" id="ARBA00023128"/>
    </source>
</evidence>
<name>A0A1E4RNC8_9ASCO</name>
<dbReference type="Gene3D" id="6.10.140.1320">
    <property type="match status" value="1"/>
</dbReference>
<evidence type="ECO:0000256" key="9">
    <source>
        <dbReference type="SAM" id="Phobius"/>
    </source>
</evidence>
<evidence type="ECO:0000313" key="11">
    <source>
        <dbReference type="EMBL" id="ODV68753.1"/>
    </source>
</evidence>
<evidence type="ECO:0000313" key="12">
    <source>
        <dbReference type="Proteomes" id="UP000095085"/>
    </source>
</evidence>
<dbReference type="STRING" id="984485.A0A1E4RNC8"/>
<protein>
    <recommendedName>
        <fullName evidence="2">Respiratory supercomplex factor 1, mitochondrial</fullName>
    </recommendedName>
</protein>